<dbReference type="EMBL" id="MCFE01000052">
    <property type="protein sequence ID" value="ORY02916.1"/>
    <property type="molecule type" value="Genomic_DNA"/>
</dbReference>
<name>A0A1Y1YY95_9FUNG</name>
<feature type="domain" description="GST C-terminal" evidence="2">
    <location>
        <begin position="116"/>
        <end position="255"/>
    </location>
</feature>
<sequence length="255" mass="28753">MPVKIYSFKQALWPGPVRLTLAEKNITDIEVVEVDLPGGENFSPEYLRINANGTVPALVNSETNKILDDSTTITEYLDEKYPGTELYPASDRAAITHWIKETHRIDGNFLAFSPADPVELEQKRAFVEGFFGGRVKALTEFIQKQDTPFYHEKLGQLKSILVAYEHPEQAQPLFDLHRAEWQKAESYLDQLDAQLASGPYIVGEKYTSADVHAIPLLVRLKSVKGDVVLEGRPNIQRYLAKVASRENFKSVYGTL</sequence>
<dbReference type="InterPro" id="IPR010987">
    <property type="entry name" value="Glutathione-S-Trfase_C-like"/>
</dbReference>
<dbReference type="Gene3D" id="3.40.30.10">
    <property type="entry name" value="Glutaredoxin"/>
    <property type="match status" value="1"/>
</dbReference>
<evidence type="ECO:0000313" key="4">
    <source>
        <dbReference type="Proteomes" id="UP000193498"/>
    </source>
</evidence>
<dbReference type="CDD" id="cd00299">
    <property type="entry name" value="GST_C_family"/>
    <property type="match status" value="1"/>
</dbReference>
<evidence type="ECO:0000259" key="1">
    <source>
        <dbReference type="PROSITE" id="PS50404"/>
    </source>
</evidence>
<dbReference type="InterPro" id="IPR036282">
    <property type="entry name" value="Glutathione-S-Trfase_C_sf"/>
</dbReference>
<dbReference type="InterPro" id="IPR036249">
    <property type="entry name" value="Thioredoxin-like_sf"/>
</dbReference>
<dbReference type="STRING" id="1314790.A0A1Y1YY95"/>
<dbReference type="SUPFAM" id="SSF47616">
    <property type="entry name" value="GST C-terminal domain-like"/>
    <property type="match status" value="1"/>
</dbReference>
<evidence type="ECO:0000313" key="3">
    <source>
        <dbReference type="EMBL" id="ORY02916.1"/>
    </source>
</evidence>
<feature type="domain" description="GST N-terminal" evidence="1">
    <location>
        <begin position="1"/>
        <end position="85"/>
    </location>
</feature>
<dbReference type="Pfam" id="PF00043">
    <property type="entry name" value="GST_C"/>
    <property type="match status" value="1"/>
</dbReference>
<dbReference type="Pfam" id="PF13417">
    <property type="entry name" value="GST_N_3"/>
    <property type="match status" value="1"/>
</dbReference>
<dbReference type="InParanoid" id="A0A1Y1YY95"/>
<dbReference type="Gene3D" id="1.20.1050.10">
    <property type="match status" value="2"/>
</dbReference>
<protein>
    <submittedName>
        <fullName evidence="3">Thioredoxin-like protein</fullName>
    </submittedName>
</protein>
<reference evidence="3 4" key="1">
    <citation type="submission" date="2016-07" db="EMBL/GenBank/DDBJ databases">
        <title>Pervasive Adenine N6-methylation of Active Genes in Fungi.</title>
        <authorList>
            <consortium name="DOE Joint Genome Institute"/>
            <person name="Mondo S.J."/>
            <person name="Dannebaum R.O."/>
            <person name="Kuo R.C."/>
            <person name="Labutti K."/>
            <person name="Haridas S."/>
            <person name="Kuo A."/>
            <person name="Salamov A."/>
            <person name="Ahrendt S.R."/>
            <person name="Lipzen A."/>
            <person name="Sullivan W."/>
            <person name="Andreopoulos W.B."/>
            <person name="Clum A."/>
            <person name="Lindquist E."/>
            <person name="Daum C."/>
            <person name="Ramamoorthy G.K."/>
            <person name="Gryganskyi A."/>
            <person name="Culley D."/>
            <person name="Magnuson J.K."/>
            <person name="James T.Y."/>
            <person name="O'Malley M.A."/>
            <person name="Stajich J.E."/>
            <person name="Spatafora J.W."/>
            <person name="Visel A."/>
            <person name="Grigoriev I.V."/>
        </authorList>
    </citation>
    <scope>NUCLEOTIDE SEQUENCE [LARGE SCALE GENOMIC DNA]</scope>
    <source>
        <strain evidence="3 4">CBS 931.73</strain>
    </source>
</reference>
<keyword evidence="4" id="KW-1185">Reference proteome</keyword>
<organism evidence="3 4">
    <name type="scientific">Basidiobolus meristosporus CBS 931.73</name>
    <dbReference type="NCBI Taxonomy" id="1314790"/>
    <lineage>
        <taxon>Eukaryota</taxon>
        <taxon>Fungi</taxon>
        <taxon>Fungi incertae sedis</taxon>
        <taxon>Zoopagomycota</taxon>
        <taxon>Entomophthoromycotina</taxon>
        <taxon>Basidiobolomycetes</taxon>
        <taxon>Basidiobolales</taxon>
        <taxon>Basidiobolaceae</taxon>
        <taxon>Basidiobolus</taxon>
    </lineage>
</organism>
<dbReference type="PANTHER" id="PTHR45374:SF1">
    <property type="entry name" value="GLUTATHIONE S-TRANSFERASE TCHQD"/>
    <property type="match status" value="1"/>
</dbReference>
<gene>
    <name evidence="3" type="ORF">K493DRAFT_311944</name>
</gene>
<dbReference type="PANTHER" id="PTHR45374">
    <property type="entry name" value="GLUTATHIONE S-TRANSFERASE TCHQD"/>
    <property type="match status" value="1"/>
</dbReference>
<dbReference type="AlphaFoldDB" id="A0A1Y1YY95"/>
<dbReference type="SFLD" id="SFLDG00358">
    <property type="entry name" value="Main_(cytGST)"/>
    <property type="match status" value="1"/>
</dbReference>
<dbReference type="InterPro" id="IPR004046">
    <property type="entry name" value="GST_C"/>
</dbReference>
<dbReference type="Proteomes" id="UP000193498">
    <property type="component" value="Unassembled WGS sequence"/>
</dbReference>
<evidence type="ECO:0000259" key="2">
    <source>
        <dbReference type="PROSITE" id="PS50405"/>
    </source>
</evidence>
<dbReference type="PROSITE" id="PS50405">
    <property type="entry name" value="GST_CTER"/>
    <property type="match status" value="1"/>
</dbReference>
<dbReference type="InterPro" id="IPR004045">
    <property type="entry name" value="Glutathione_S-Trfase_N"/>
</dbReference>
<dbReference type="PROSITE" id="PS50404">
    <property type="entry name" value="GST_NTER"/>
    <property type="match status" value="1"/>
</dbReference>
<dbReference type="SUPFAM" id="SSF52833">
    <property type="entry name" value="Thioredoxin-like"/>
    <property type="match status" value="1"/>
</dbReference>
<dbReference type="InterPro" id="IPR040079">
    <property type="entry name" value="Glutathione_S-Trfase"/>
</dbReference>
<dbReference type="InterPro" id="IPR044617">
    <property type="entry name" value="TCHQD"/>
</dbReference>
<accession>A0A1Y1YY95</accession>
<dbReference type="GO" id="GO:0004364">
    <property type="term" value="F:glutathione transferase activity"/>
    <property type="evidence" value="ECO:0007669"/>
    <property type="project" value="InterPro"/>
</dbReference>
<comment type="caution">
    <text evidence="3">The sequence shown here is derived from an EMBL/GenBank/DDBJ whole genome shotgun (WGS) entry which is preliminary data.</text>
</comment>
<dbReference type="OrthoDB" id="422574at2759"/>
<proteinExistence type="predicted"/>
<dbReference type="SFLD" id="SFLDS00019">
    <property type="entry name" value="Glutathione_Transferase_(cytos"/>
    <property type="match status" value="1"/>
</dbReference>